<reference evidence="6" key="1">
    <citation type="journal article" date="2013" name="Stand. Genomic Sci.">
        <title>Complete genome sequence of the halophilic bacterium Spirochaeta africana type strain (Z-7692(T)) from the alkaline Lake Magadi in the East African Rift.</title>
        <authorList>
            <person name="Liolos K."/>
            <person name="Abt B."/>
            <person name="Scheuner C."/>
            <person name="Teshima H."/>
            <person name="Held B."/>
            <person name="Lapidus A."/>
            <person name="Nolan M."/>
            <person name="Lucas S."/>
            <person name="Deshpande S."/>
            <person name="Cheng J.F."/>
            <person name="Tapia R."/>
            <person name="Goodwin L.A."/>
            <person name="Pitluck S."/>
            <person name="Pagani I."/>
            <person name="Ivanova N."/>
            <person name="Mavromatis K."/>
            <person name="Mikhailova N."/>
            <person name="Huntemann M."/>
            <person name="Pati A."/>
            <person name="Chen A."/>
            <person name="Palaniappan K."/>
            <person name="Land M."/>
            <person name="Rohde M."/>
            <person name="Tindall B.J."/>
            <person name="Detter J.C."/>
            <person name="Goker M."/>
            <person name="Bristow J."/>
            <person name="Eisen J.A."/>
            <person name="Markowitz V."/>
            <person name="Hugenholtz P."/>
            <person name="Woyke T."/>
            <person name="Klenk H.P."/>
            <person name="Kyrpides N.C."/>
        </authorList>
    </citation>
    <scope>NUCLEOTIDE SEQUENCE</scope>
    <source>
        <strain evidence="6">ATCC 700263 / DSM 8902 / Z-7692</strain>
    </source>
</reference>
<dbReference type="FunFam" id="3.20.20.80:FF:000064">
    <property type="entry name" value="Oligo-1,6-glucosidase"/>
    <property type="match status" value="1"/>
</dbReference>
<dbReference type="EMBL" id="CP003282">
    <property type="protein sequence ID" value="AFG38512.1"/>
    <property type="molecule type" value="Genomic_DNA"/>
</dbReference>
<dbReference type="PATRIC" id="fig|889378.3.peg.2458"/>
<dbReference type="SMART" id="SM00642">
    <property type="entry name" value="Aamy"/>
    <property type="match status" value="1"/>
</dbReference>
<dbReference type="STRING" id="889378.Spiaf_2481"/>
<dbReference type="InterPro" id="IPR006047">
    <property type="entry name" value="GH13_cat_dom"/>
</dbReference>
<dbReference type="Gene3D" id="3.90.400.10">
    <property type="entry name" value="Oligo-1,6-glucosidase, Domain 2"/>
    <property type="match status" value="1"/>
</dbReference>
<dbReference type="CDD" id="cd11333">
    <property type="entry name" value="AmyAc_SI_OligoGlu_DGase"/>
    <property type="match status" value="1"/>
</dbReference>
<dbReference type="Gene3D" id="2.60.40.1180">
    <property type="entry name" value="Golgi alpha-mannosidase II"/>
    <property type="match status" value="1"/>
</dbReference>
<sequence length="571" mass="66219">MAWWKNSIVYQIYPRSFADGNNDGVGDIPGIIERIPYLAELGVDVVWLSPVYRSPMDDNGYDISDYQDIHPEFGTMQDFDRMLETMHQYGIRLIMDLVVNHSSDEHSWFTMAREGRDSPTRDYYIWRDPAPNGGPPNNWTSFFSGSAWEFDESSGQYYLHLFSKKQPDLNWENPELRQRIWEMMRWWLDRGVDGFRMDVINLISKTPGLPDGVVGDSPLVGTEHYVNGPRFLEFMDEMQREVLGKYETITVGELIDGTRDRALELTRPELERLNMIFTFEHVMVDHGPRGKYDPVPFDPARLRSVLYTWQREVAREGWNSLYLSNHDQPRHVSRYGNDQTYWAESAKLWALVLHGLRGTPYVYQGEEIGMTNYPFTSIDQFRDIEALNAYDAMRNEYGMSDEEALRRLNAHSRDHARTPVQWQADMEEVFPHPWIAVNPNATAVNVQSQLKDSNSVWELYRRAIGYRSELPVLTGDWSAMAEDHPGAFVFARSCDDQLLLVLANPTDDAIELDLATGDFPSGWEQLVAEVNPRLILSSVQDMRELPRAVSFEPARVVLQPWEAAWLLWDRR</sequence>
<comment type="similarity">
    <text evidence="1">Belongs to the glycosyl hydrolase 13 family.</text>
</comment>
<keyword evidence="2" id="KW-0378">Hydrolase</keyword>
<organism evidence="5 6">
    <name type="scientific">Spirochaeta africana (strain ATCC 700263 / DSM 8902 / Z-7692)</name>
    <dbReference type="NCBI Taxonomy" id="889378"/>
    <lineage>
        <taxon>Bacteria</taxon>
        <taxon>Pseudomonadati</taxon>
        <taxon>Spirochaetota</taxon>
        <taxon>Spirochaetia</taxon>
        <taxon>Spirochaetales</taxon>
        <taxon>Spirochaetaceae</taxon>
        <taxon>Spirochaeta</taxon>
    </lineage>
</organism>
<proteinExistence type="inferred from homology"/>
<dbReference type="Pfam" id="PF00128">
    <property type="entry name" value="Alpha-amylase"/>
    <property type="match status" value="1"/>
</dbReference>
<dbReference type="GO" id="GO:0009313">
    <property type="term" value="P:oligosaccharide catabolic process"/>
    <property type="evidence" value="ECO:0007669"/>
    <property type="project" value="TreeGrafter"/>
</dbReference>
<dbReference type="GO" id="GO:0004556">
    <property type="term" value="F:alpha-amylase activity"/>
    <property type="evidence" value="ECO:0007669"/>
    <property type="project" value="TreeGrafter"/>
</dbReference>
<keyword evidence="6" id="KW-1185">Reference proteome</keyword>
<gene>
    <name evidence="5" type="ordered locus">Spiaf_2481</name>
</gene>
<evidence type="ECO:0000256" key="2">
    <source>
        <dbReference type="ARBA" id="ARBA00022801"/>
    </source>
</evidence>
<evidence type="ECO:0000313" key="6">
    <source>
        <dbReference type="Proteomes" id="UP000007383"/>
    </source>
</evidence>
<feature type="domain" description="Glycosyl hydrolase family 13 catalytic" evidence="4">
    <location>
        <begin position="11"/>
        <end position="417"/>
    </location>
</feature>
<dbReference type="PANTHER" id="PTHR10357">
    <property type="entry name" value="ALPHA-AMYLASE FAMILY MEMBER"/>
    <property type="match status" value="1"/>
</dbReference>
<dbReference type="HOGENOM" id="CLU_006462_1_1_12"/>
<dbReference type="OrthoDB" id="9805159at2"/>
<dbReference type="InterPro" id="IPR013780">
    <property type="entry name" value="Glyco_hydro_b"/>
</dbReference>
<accession>H9ULW9</accession>
<dbReference type="Gene3D" id="3.20.20.80">
    <property type="entry name" value="Glycosidases"/>
    <property type="match status" value="1"/>
</dbReference>
<evidence type="ECO:0000256" key="3">
    <source>
        <dbReference type="ARBA" id="ARBA00023295"/>
    </source>
</evidence>
<dbReference type="InterPro" id="IPR017853">
    <property type="entry name" value="GH"/>
</dbReference>
<dbReference type="AlphaFoldDB" id="H9ULW9"/>
<keyword evidence="3 5" id="KW-0326">Glycosidase</keyword>
<evidence type="ECO:0000256" key="1">
    <source>
        <dbReference type="ARBA" id="ARBA00008061"/>
    </source>
</evidence>
<evidence type="ECO:0000313" key="5">
    <source>
        <dbReference type="EMBL" id="AFG38512.1"/>
    </source>
</evidence>
<dbReference type="SUPFAM" id="SSF51011">
    <property type="entry name" value="Glycosyl hydrolase domain"/>
    <property type="match status" value="1"/>
</dbReference>
<dbReference type="SUPFAM" id="SSF51445">
    <property type="entry name" value="(Trans)glycosidases"/>
    <property type="match status" value="1"/>
</dbReference>
<dbReference type="InterPro" id="IPR045857">
    <property type="entry name" value="O16G_dom_2"/>
</dbReference>
<dbReference type="Proteomes" id="UP000007383">
    <property type="component" value="Chromosome"/>
</dbReference>
<protein>
    <submittedName>
        <fullName evidence="5">Glycosidase</fullName>
    </submittedName>
</protein>
<dbReference type="PANTHER" id="PTHR10357:SF179">
    <property type="entry name" value="NEUTRAL AND BASIC AMINO ACID TRANSPORT PROTEIN RBAT"/>
    <property type="match status" value="1"/>
</dbReference>
<dbReference type="eggNOG" id="COG0366">
    <property type="taxonomic scope" value="Bacteria"/>
</dbReference>
<name>H9ULW9_SPIAZ</name>
<dbReference type="NCBIfam" id="NF008183">
    <property type="entry name" value="PRK10933.1"/>
    <property type="match status" value="1"/>
</dbReference>
<dbReference type="FunFam" id="3.90.400.10:FF:000002">
    <property type="entry name" value="Sucrose isomerase"/>
    <property type="match status" value="1"/>
</dbReference>
<evidence type="ECO:0000259" key="4">
    <source>
        <dbReference type="SMART" id="SM00642"/>
    </source>
</evidence>
<dbReference type="RefSeq" id="WP_014456494.1">
    <property type="nucleotide sequence ID" value="NC_017098.1"/>
</dbReference>
<dbReference type="KEGG" id="sfc:Spiaf_2481"/>